<evidence type="ECO:0000313" key="2">
    <source>
        <dbReference type="EMBL" id="KZT06673.1"/>
    </source>
</evidence>
<evidence type="ECO:0000313" key="3">
    <source>
        <dbReference type="Proteomes" id="UP000076871"/>
    </source>
</evidence>
<accession>A0A165EBK8</accession>
<protein>
    <submittedName>
        <fullName evidence="2">Uncharacterized protein</fullName>
    </submittedName>
</protein>
<dbReference type="EMBL" id="KV427623">
    <property type="protein sequence ID" value="KZT06673.1"/>
    <property type="molecule type" value="Genomic_DNA"/>
</dbReference>
<dbReference type="AlphaFoldDB" id="A0A165EBK8"/>
<dbReference type="InParanoid" id="A0A165EBK8"/>
<dbReference type="GeneID" id="63818386"/>
<organism evidence="2 3">
    <name type="scientific">Laetiporus sulphureus 93-53</name>
    <dbReference type="NCBI Taxonomy" id="1314785"/>
    <lineage>
        <taxon>Eukaryota</taxon>
        <taxon>Fungi</taxon>
        <taxon>Dikarya</taxon>
        <taxon>Basidiomycota</taxon>
        <taxon>Agaricomycotina</taxon>
        <taxon>Agaricomycetes</taxon>
        <taxon>Polyporales</taxon>
        <taxon>Laetiporus</taxon>
    </lineage>
</organism>
<feature type="region of interest" description="Disordered" evidence="1">
    <location>
        <begin position="1"/>
        <end position="28"/>
    </location>
</feature>
<sequence>MHKWRPNPASPLPTHIHPSHPSSMMNTDSYSNDIGALMQFSPYSRVPLTGLANPALDGENFSSNRDQDNWNVPELVAPGLTRPYKPDVPPLAPDGPSAADLQHAREWVEYHLPDIQFDVEHTQAFRIPEEQVEEYHSLLDRLRVDVRFVKHHLLKYVCAFPEDYLQGLLLAIEFIECQDIALQAGVPDYLLDLWHIRACADRFYTLMLNLPYWWL</sequence>
<reference evidence="2 3" key="1">
    <citation type="journal article" date="2016" name="Mol. Biol. Evol.">
        <title>Comparative Genomics of Early-Diverging Mushroom-Forming Fungi Provides Insights into the Origins of Lignocellulose Decay Capabilities.</title>
        <authorList>
            <person name="Nagy L.G."/>
            <person name="Riley R."/>
            <person name="Tritt A."/>
            <person name="Adam C."/>
            <person name="Daum C."/>
            <person name="Floudas D."/>
            <person name="Sun H."/>
            <person name="Yadav J.S."/>
            <person name="Pangilinan J."/>
            <person name="Larsson K.H."/>
            <person name="Matsuura K."/>
            <person name="Barry K."/>
            <person name="Labutti K."/>
            <person name="Kuo R."/>
            <person name="Ohm R.A."/>
            <person name="Bhattacharya S.S."/>
            <person name="Shirouzu T."/>
            <person name="Yoshinaga Y."/>
            <person name="Martin F.M."/>
            <person name="Grigoriev I.V."/>
            <person name="Hibbett D.S."/>
        </authorList>
    </citation>
    <scope>NUCLEOTIDE SEQUENCE [LARGE SCALE GENOMIC DNA]</scope>
    <source>
        <strain evidence="2 3">93-53</strain>
    </source>
</reference>
<keyword evidence="3" id="KW-1185">Reference proteome</keyword>
<evidence type="ECO:0000256" key="1">
    <source>
        <dbReference type="SAM" id="MobiDB-lite"/>
    </source>
</evidence>
<dbReference type="Proteomes" id="UP000076871">
    <property type="component" value="Unassembled WGS sequence"/>
</dbReference>
<proteinExistence type="predicted"/>
<dbReference type="RefSeq" id="XP_040764413.1">
    <property type="nucleotide sequence ID" value="XM_040901354.1"/>
</dbReference>
<name>A0A165EBK8_9APHY</name>
<gene>
    <name evidence="2" type="ORF">LAESUDRAFT_147816</name>
</gene>